<dbReference type="Gene3D" id="2.60.40.10">
    <property type="entry name" value="Immunoglobulins"/>
    <property type="match status" value="4"/>
</dbReference>
<comment type="caution">
    <text evidence="2">The sequence shown here is derived from an EMBL/GenBank/DDBJ whole genome shotgun (WGS) entry which is preliminary data.</text>
</comment>
<dbReference type="PANTHER" id="PTHR37947:SF1">
    <property type="entry name" value="BLL2462 PROTEIN"/>
    <property type="match status" value="1"/>
</dbReference>
<feature type="domain" description="CARDB" evidence="1">
    <location>
        <begin position="255"/>
        <end position="345"/>
    </location>
</feature>
<dbReference type="Pfam" id="PF07705">
    <property type="entry name" value="CARDB"/>
    <property type="match status" value="3"/>
</dbReference>
<evidence type="ECO:0000259" key="1">
    <source>
        <dbReference type="Pfam" id="PF07705"/>
    </source>
</evidence>
<proteinExistence type="predicted"/>
<dbReference type="PROSITE" id="PS51257">
    <property type="entry name" value="PROKAR_LIPOPROTEIN"/>
    <property type="match status" value="1"/>
</dbReference>
<dbReference type="InterPro" id="IPR013783">
    <property type="entry name" value="Ig-like_fold"/>
</dbReference>
<sequence length="473" mass="51010">MEKFTFILFATLAIASCDLLYNQDSDSSAPLNDISISAIETTSFAKQGEIITVGITVTNSGTSTIDEEFEILLNNQSEGVTIGSKFLDTGLAPKDSVRVSYSWNTGNVAPGTKTLVAKHTFEDDNPANDSLQSTVTVNEPDITDIAVTDVRLPDTIEEGKVVDVEVDVKNIGNQDVNETITITLDDLADGKTIGTQKIDGGLAIGDFTTFTYSWDTQGYSIGDHQLSASHDFADENTDNDTRKASVTINEAPITDIAVISLEAPSEATQGDNVQVKAKIENLGNQDVGDAIKITLVDQNDGTTIDSKSISGGLATGAATSVTFNWNTDGASTGKHKLEVRHVLSDDISKNDSKSIEIVIIEAIYLDIAITTIKAPDNVETDQKVTIEVTLQNLGNRDVNENIMVTLANQTENKNISVETLKGGLKIGSSKTLKFEWNTKRAREGNHTLTVSHNFADHNLTNNSRTFEIEVEDD</sequence>
<reference evidence="2 3" key="1">
    <citation type="submission" date="2020-02" db="EMBL/GenBank/DDBJ databases">
        <title>Balneolaceae bacterium YR4-1, complete genome.</title>
        <authorList>
            <person name="Li Y."/>
            <person name="Wu S."/>
        </authorList>
    </citation>
    <scope>NUCLEOTIDE SEQUENCE [LARGE SCALE GENOMIC DNA]</scope>
    <source>
        <strain evidence="2 3">YR4-1</strain>
    </source>
</reference>
<dbReference type="Proteomes" id="UP000473278">
    <property type="component" value="Unassembled WGS sequence"/>
</dbReference>
<dbReference type="InterPro" id="IPR011635">
    <property type="entry name" value="CARDB"/>
</dbReference>
<keyword evidence="3" id="KW-1185">Reference proteome</keyword>
<dbReference type="AlphaFoldDB" id="A0A6M1SU53"/>
<name>A0A6M1SU53_9BACT</name>
<feature type="domain" description="CARDB" evidence="1">
    <location>
        <begin position="366"/>
        <end position="463"/>
    </location>
</feature>
<dbReference type="EMBL" id="JAALLT010000001">
    <property type="protein sequence ID" value="NGP75638.1"/>
    <property type="molecule type" value="Genomic_DNA"/>
</dbReference>
<evidence type="ECO:0000313" key="3">
    <source>
        <dbReference type="Proteomes" id="UP000473278"/>
    </source>
</evidence>
<feature type="domain" description="CARDB" evidence="1">
    <location>
        <begin position="144"/>
        <end position="234"/>
    </location>
</feature>
<evidence type="ECO:0000313" key="2">
    <source>
        <dbReference type="EMBL" id="NGP75638.1"/>
    </source>
</evidence>
<dbReference type="RefSeq" id="WP_165139118.1">
    <property type="nucleotide sequence ID" value="NZ_JAALLT010000001.1"/>
</dbReference>
<protein>
    <recommendedName>
        <fullName evidence="1">CARDB domain-containing protein</fullName>
    </recommendedName>
</protein>
<accession>A0A6M1SU53</accession>
<dbReference type="PANTHER" id="PTHR37947">
    <property type="entry name" value="BLL2462 PROTEIN"/>
    <property type="match status" value="1"/>
</dbReference>
<organism evidence="2 3">
    <name type="scientific">Halalkalibaculum roseum</name>
    <dbReference type="NCBI Taxonomy" id="2709311"/>
    <lineage>
        <taxon>Bacteria</taxon>
        <taxon>Pseudomonadati</taxon>
        <taxon>Balneolota</taxon>
        <taxon>Balneolia</taxon>
        <taxon>Balneolales</taxon>
        <taxon>Balneolaceae</taxon>
        <taxon>Halalkalibaculum</taxon>
    </lineage>
</organism>
<gene>
    <name evidence="2" type="ORF">G3570_03280</name>
</gene>